<keyword evidence="6 8" id="KW-1133">Transmembrane helix</keyword>
<feature type="transmembrane region" description="Helical" evidence="8">
    <location>
        <begin position="381"/>
        <end position="402"/>
    </location>
</feature>
<dbReference type="NCBIfam" id="NF007866">
    <property type="entry name" value="PRK10577.1-2"/>
    <property type="match status" value="1"/>
</dbReference>
<name>A0A0U3NGS6_9HYPH</name>
<dbReference type="Pfam" id="PF01032">
    <property type="entry name" value="FecCD"/>
    <property type="match status" value="2"/>
</dbReference>
<evidence type="ECO:0000256" key="5">
    <source>
        <dbReference type="ARBA" id="ARBA00022692"/>
    </source>
</evidence>
<dbReference type="AlphaFoldDB" id="A0A0U3NGS6"/>
<dbReference type="RefSeq" id="WP_058901040.1">
    <property type="nucleotide sequence ID" value="NZ_CP013069.1"/>
</dbReference>
<dbReference type="GO" id="GO:0005886">
    <property type="term" value="C:plasma membrane"/>
    <property type="evidence" value="ECO:0007669"/>
    <property type="project" value="UniProtKB-SubCell"/>
</dbReference>
<feature type="transmembrane region" description="Helical" evidence="8">
    <location>
        <begin position="50"/>
        <end position="71"/>
    </location>
</feature>
<organism evidence="9 10">
    <name type="scientific">Pannonibacter phragmitetus</name>
    <dbReference type="NCBI Taxonomy" id="121719"/>
    <lineage>
        <taxon>Bacteria</taxon>
        <taxon>Pseudomonadati</taxon>
        <taxon>Pseudomonadota</taxon>
        <taxon>Alphaproteobacteria</taxon>
        <taxon>Hyphomicrobiales</taxon>
        <taxon>Stappiaceae</taxon>
        <taxon>Pannonibacter</taxon>
    </lineage>
</organism>
<dbReference type="eggNOG" id="COG0609">
    <property type="taxonomic scope" value="Bacteria"/>
</dbReference>
<evidence type="ECO:0000256" key="7">
    <source>
        <dbReference type="ARBA" id="ARBA00023136"/>
    </source>
</evidence>
<feature type="transmembrane region" description="Helical" evidence="8">
    <location>
        <begin position="339"/>
        <end position="361"/>
    </location>
</feature>
<dbReference type="Proteomes" id="UP000064921">
    <property type="component" value="Plasmid p.p-1"/>
</dbReference>
<feature type="transmembrane region" description="Helical" evidence="8">
    <location>
        <begin position="83"/>
        <end position="105"/>
    </location>
</feature>
<feature type="transmembrane region" description="Helical" evidence="8">
    <location>
        <begin position="557"/>
        <end position="584"/>
    </location>
</feature>
<dbReference type="Gene3D" id="1.10.3470.10">
    <property type="entry name" value="ABC transporter involved in vitamin B12 uptake, BtuC"/>
    <property type="match status" value="2"/>
</dbReference>
<feature type="transmembrane region" description="Helical" evidence="8">
    <location>
        <begin position="623"/>
        <end position="645"/>
    </location>
</feature>
<dbReference type="GO" id="GO:0022857">
    <property type="term" value="F:transmembrane transporter activity"/>
    <property type="evidence" value="ECO:0007669"/>
    <property type="project" value="InterPro"/>
</dbReference>
<dbReference type="SUPFAM" id="SSF81345">
    <property type="entry name" value="ABC transporter involved in vitamin B12 uptake, BtuC"/>
    <property type="match status" value="2"/>
</dbReference>
<feature type="transmembrane region" description="Helical" evidence="8">
    <location>
        <begin position="511"/>
        <end position="531"/>
    </location>
</feature>
<reference evidence="9 10" key="1">
    <citation type="submission" date="2015-10" db="EMBL/GenBank/DDBJ databases">
        <title>The world's first case of liver abscess caused by Pannonibacter phragmitetus.</title>
        <authorList>
            <person name="Ming D."/>
            <person name="Wang M."/>
            <person name="Zhou Y."/>
            <person name="Jiang T."/>
            <person name="Hu S."/>
        </authorList>
    </citation>
    <scope>NUCLEOTIDE SEQUENCE [LARGE SCALE GENOMIC DNA]</scope>
    <source>
        <strain evidence="9 10">31801</strain>
        <plasmid evidence="10">Plasmid p.p-1</plasmid>
    </source>
</reference>
<evidence type="ECO:0000256" key="1">
    <source>
        <dbReference type="ARBA" id="ARBA00004651"/>
    </source>
</evidence>
<evidence type="ECO:0000256" key="3">
    <source>
        <dbReference type="ARBA" id="ARBA00022448"/>
    </source>
</evidence>
<keyword evidence="5 8" id="KW-0812">Transmembrane</keyword>
<evidence type="ECO:0000313" key="9">
    <source>
        <dbReference type="EMBL" id="ALV30507.1"/>
    </source>
</evidence>
<keyword evidence="10" id="KW-1185">Reference proteome</keyword>
<keyword evidence="9" id="KW-0614">Plasmid</keyword>
<protein>
    <submittedName>
        <fullName evidence="9">Iron-hydroxamate transporter permease subunit</fullName>
    </submittedName>
</protein>
<keyword evidence="7 8" id="KW-0472">Membrane</keyword>
<comment type="subcellular location">
    <subcellularLocation>
        <location evidence="1">Cell membrane</location>
        <topology evidence="1">Multi-pass membrane protein</topology>
    </subcellularLocation>
</comment>
<evidence type="ECO:0000256" key="2">
    <source>
        <dbReference type="ARBA" id="ARBA00007935"/>
    </source>
</evidence>
<geneLocation type="plasmid" evidence="9 10">
    <name>p.p-1</name>
</geneLocation>
<feature type="transmembrane region" description="Helical" evidence="8">
    <location>
        <begin position="139"/>
        <end position="160"/>
    </location>
</feature>
<feature type="transmembrane region" description="Helical" evidence="8">
    <location>
        <begin position="112"/>
        <end position="133"/>
    </location>
</feature>
<dbReference type="PANTHER" id="PTHR30472">
    <property type="entry name" value="FERRIC ENTEROBACTIN TRANSPORT SYSTEM PERMEASE PROTEIN"/>
    <property type="match status" value="1"/>
</dbReference>
<feature type="transmembrane region" description="Helical" evidence="8">
    <location>
        <begin position="227"/>
        <end position="257"/>
    </location>
</feature>
<feature type="transmembrane region" description="Helical" evidence="8">
    <location>
        <begin position="414"/>
        <end position="435"/>
    </location>
</feature>
<feature type="transmembrane region" description="Helical" evidence="8">
    <location>
        <begin position="181"/>
        <end position="201"/>
    </location>
</feature>
<accession>A0A0U3NGS6</accession>
<dbReference type="InterPro" id="IPR000522">
    <property type="entry name" value="ABC_transptr_permease_BtuC"/>
</dbReference>
<gene>
    <name evidence="9" type="ORF">APZ00_25085</name>
</gene>
<feature type="transmembrane region" description="Helical" evidence="8">
    <location>
        <begin position="15"/>
        <end position="38"/>
    </location>
</feature>
<evidence type="ECO:0000313" key="10">
    <source>
        <dbReference type="Proteomes" id="UP000064921"/>
    </source>
</evidence>
<feature type="transmembrane region" description="Helical" evidence="8">
    <location>
        <begin position="297"/>
        <end position="318"/>
    </location>
</feature>
<comment type="similarity">
    <text evidence="2">Belongs to the binding-protein-dependent transport system permease family. FecCD subfamily.</text>
</comment>
<dbReference type="InterPro" id="IPR037294">
    <property type="entry name" value="ABC_BtuC-like"/>
</dbReference>
<sequence length="652" mass="65714">MPAASLPADLPPSAVLRAALLTGLLAVPALALAVLAITGTSDPLILTYSLLPRILAALVAGALLGLGGAVFQRVFNNPLAEPSLLGITGGAALCMAATLVLAPVLWSQGYQIVALAGAGLALAAVLAIAWGPHLNSQKLVLAGVMVNLLCNAAYSLLVLFNHDFLSNLLTWQAGSLQQNGWAAPLRLTVLALIAIIPLWLLERPLRLLALGDAGATSLGLPVRMVKLLMLGLVSCLAACVTAEFGQIGLIGLAAPALARAIGQRASPGLATAALTGALLLLTADQCMRLLAPLAGDLPVGAAAGLFAGPLLILLARRAAGSAPLNFQLQAPQRKAGTRLLLLLGLALTLAFAAALIVGRVPGGWSLALDGGDLARIWQWRLPPLLGSASAGLCLALAGLLLQRLLRNPLASPDLLGIGHGAGLALALALVILPAASAPAKLAVTLTGAGLAMLAVTLLALRSRFDPARMLLIGAGIASTANALLVLVMAGGGQRGAALLGWFSGITSSTSLPVAVAAALTGSACLGGSLLLSRRVDLVTLGEPAAISLGVPVRRTRILGLALAALATAAGTLVTGPVSFIGILVPHLVTRLGFRGTASASIACGLTGALLMTLAEWASQTLAWPWPLSPGLLAALLGGPCFLWLLRRQTAQG</sequence>
<dbReference type="CDD" id="cd06550">
    <property type="entry name" value="TM_ABC_iron-siderophores_like"/>
    <property type="match status" value="1"/>
</dbReference>
<evidence type="ECO:0000256" key="6">
    <source>
        <dbReference type="ARBA" id="ARBA00022989"/>
    </source>
</evidence>
<feature type="transmembrane region" description="Helical" evidence="8">
    <location>
        <begin position="469"/>
        <end position="491"/>
    </location>
</feature>
<dbReference type="PANTHER" id="PTHR30472:SF37">
    <property type="entry name" value="FE(3+) DICITRATE TRANSPORT SYSTEM PERMEASE PROTEIN FECD-RELATED"/>
    <property type="match status" value="1"/>
</dbReference>
<feature type="transmembrane region" description="Helical" evidence="8">
    <location>
        <begin position="441"/>
        <end position="460"/>
    </location>
</feature>
<evidence type="ECO:0000256" key="4">
    <source>
        <dbReference type="ARBA" id="ARBA00022475"/>
    </source>
</evidence>
<proteinExistence type="inferred from homology"/>
<dbReference type="EMBL" id="CP013069">
    <property type="protein sequence ID" value="ALV30507.1"/>
    <property type="molecule type" value="Genomic_DNA"/>
</dbReference>
<keyword evidence="4" id="KW-1003">Cell membrane</keyword>
<evidence type="ECO:0000256" key="8">
    <source>
        <dbReference type="SAM" id="Phobius"/>
    </source>
</evidence>
<keyword evidence="3" id="KW-0813">Transport</keyword>
<feature type="transmembrane region" description="Helical" evidence="8">
    <location>
        <begin position="269"/>
        <end position="291"/>
    </location>
</feature>
<dbReference type="KEGG" id="pphr:APZ00_25085"/>
<dbReference type="GO" id="GO:0033214">
    <property type="term" value="P:siderophore-iron import into cell"/>
    <property type="evidence" value="ECO:0007669"/>
    <property type="project" value="TreeGrafter"/>
</dbReference>